<evidence type="ECO:0000256" key="7">
    <source>
        <dbReference type="ARBA" id="ARBA00023180"/>
    </source>
</evidence>
<evidence type="ECO:0000259" key="10">
    <source>
        <dbReference type="PROSITE" id="PS50262"/>
    </source>
</evidence>
<evidence type="ECO:0000256" key="6">
    <source>
        <dbReference type="ARBA" id="ARBA00023170"/>
    </source>
</evidence>
<evidence type="ECO:0000256" key="4">
    <source>
        <dbReference type="ARBA" id="ARBA00023040"/>
    </source>
</evidence>
<evidence type="ECO:0000256" key="9">
    <source>
        <dbReference type="SAM" id="Phobius"/>
    </source>
</evidence>
<feature type="transmembrane region" description="Helical" evidence="9">
    <location>
        <begin position="300"/>
        <end position="323"/>
    </location>
</feature>
<dbReference type="GO" id="GO:0035025">
    <property type="term" value="P:positive regulation of Rho protein signal transduction"/>
    <property type="evidence" value="ECO:0007669"/>
    <property type="project" value="TreeGrafter"/>
</dbReference>
<dbReference type="Gene3D" id="1.20.1070.10">
    <property type="entry name" value="Rhodopsin 7-helix transmembrane proteins"/>
    <property type="match status" value="1"/>
</dbReference>
<comment type="subcellular location">
    <subcellularLocation>
        <location evidence="1">Membrane</location>
        <topology evidence="1">Multi-pass membrane protein</topology>
    </subcellularLocation>
</comment>
<feature type="transmembrane region" description="Helical" evidence="9">
    <location>
        <begin position="68"/>
        <end position="86"/>
    </location>
</feature>
<name>A0A1W0XDT5_HYPEX</name>
<dbReference type="SUPFAM" id="SSF81321">
    <property type="entry name" value="Family A G protein-coupled receptor-like"/>
    <property type="match status" value="1"/>
</dbReference>
<keyword evidence="2 9" id="KW-0812">Transmembrane</keyword>
<proteinExistence type="predicted"/>
<evidence type="ECO:0000256" key="5">
    <source>
        <dbReference type="ARBA" id="ARBA00023136"/>
    </source>
</evidence>
<dbReference type="PRINTS" id="PR00237">
    <property type="entry name" value="GPCRRHODOPSN"/>
</dbReference>
<keyword evidence="3 9" id="KW-1133">Transmembrane helix</keyword>
<dbReference type="Pfam" id="PF00001">
    <property type="entry name" value="7tm_1"/>
    <property type="match status" value="1"/>
</dbReference>
<reference evidence="12" key="1">
    <citation type="submission" date="2017-01" db="EMBL/GenBank/DDBJ databases">
        <title>Comparative genomics of anhydrobiosis in the tardigrade Hypsibius dujardini.</title>
        <authorList>
            <person name="Yoshida Y."/>
            <person name="Koutsovoulos G."/>
            <person name="Laetsch D."/>
            <person name="Stevens L."/>
            <person name="Kumar S."/>
            <person name="Horikawa D."/>
            <person name="Ishino K."/>
            <person name="Komine S."/>
            <person name="Tomita M."/>
            <person name="Blaxter M."/>
            <person name="Arakawa K."/>
        </authorList>
    </citation>
    <scope>NUCLEOTIDE SEQUENCE [LARGE SCALE GENOMIC DNA]</scope>
    <source>
        <strain evidence="12">Z151</strain>
    </source>
</reference>
<keyword evidence="4" id="KW-0297">G-protein coupled receptor</keyword>
<dbReference type="InterPro" id="IPR017452">
    <property type="entry name" value="GPCR_Rhodpsn_7TM"/>
</dbReference>
<dbReference type="GO" id="GO:0005886">
    <property type="term" value="C:plasma membrane"/>
    <property type="evidence" value="ECO:0007669"/>
    <property type="project" value="TreeGrafter"/>
</dbReference>
<keyword evidence="7" id="KW-0325">Glycoprotein</keyword>
<feature type="domain" description="G-protein coupled receptors family 1 profile" evidence="10">
    <location>
        <begin position="47"/>
        <end position="354"/>
    </location>
</feature>
<dbReference type="CDD" id="cd00637">
    <property type="entry name" value="7tm_classA_rhodopsin-like"/>
    <property type="match status" value="1"/>
</dbReference>
<evidence type="ECO:0000313" key="12">
    <source>
        <dbReference type="Proteomes" id="UP000192578"/>
    </source>
</evidence>
<protein>
    <recommendedName>
        <fullName evidence="10">G-protein coupled receptors family 1 profile domain-containing protein</fullName>
    </recommendedName>
</protein>
<accession>A0A1W0XDT5</accession>
<comment type="caution">
    <text evidence="11">The sequence shown here is derived from an EMBL/GenBank/DDBJ whole genome shotgun (WGS) entry which is preliminary data.</text>
</comment>
<dbReference type="Proteomes" id="UP000192578">
    <property type="component" value="Unassembled WGS sequence"/>
</dbReference>
<evidence type="ECO:0000256" key="8">
    <source>
        <dbReference type="ARBA" id="ARBA00023224"/>
    </source>
</evidence>
<keyword evidence="6" id="KW-0675">Receptor</keyword>
<evidence type="ECO:0000256" key="2">
    <source>
        <dbReference type="ARBA" id="ARBA00022692"/>
    </source>
</evidence>
<dbReference type="InterPro" id="IPR000276">
    <property type="entry name" value="GPCR_Rhodpsn"/>
</dbReference>
<dbReference type="GO" id="GO:0007200">
    <property type="term" value="P:phospholipase C-activating G protein-coupled receptor signaling pathway"/>
    <property type="evidence" value="ECO:0007669"/>
    <property type="project" value="TreeGrafter"/>
</dbReference>
<gene>
    <name evidence="11" type="ORF">BV898_00452</name>
</gene>
<keyword evidence="12" id="KW-1185">Reference proteome</keyword>
<dbReference type="EMBL" id="MTYJ01000002">
    <property type="protein sequence ID" value="OQV25512.1"/>
    <property type="molecule type" value="Genomic_DNA"/>
</dbReference>
<organism evidence="11 12">
    <name type="scientific">Hypsibius exemplaris</name>
    <name type="common">Freshwater tardigrade</name>
    <dbReference type="NCBI Taxonomy" id="2072580"/>
    <lineage>
        <taxon>Eukaryota</taxon>
        <taxon>Metazoa</taxon>
        <taxon>Ecdysozoa</taxon>
        <taxon>Tardigrada</taxon>
        <taxon>Eutardigrada</taxon>
        <taxon>Parachela</taxon>
        <taxon>Hypsibioidea</taxon>
        <taxon>Hypsibiidae</taxon>
        <taxon>Hypsibius</taxon>
    </lineage>
</organism>
<dbReference type="GO" id="GO:0004930">
    <property type="term" value="F:G protein-coupled receptor activity"/>
    <property type="evidence" value="ECO:0007669"/>
    <property type="project" value="UniProtKB-KW"/>
</dbReference>
<dbReference type="PANTHER" id="PTHR24232:SF53">
    <property type="entry name" value="G-PROTEIN COUPLED RECEPTORS FAMILY 1 PROFILE DOMAIN-CONTAINING PROTEIN"/>
    <property type="match status" value="1"/>
</dbReference>
<dbReference type="PROSITE" id="PS50262">
    <property type="entry name" value="G_PROTEIN_RECEP_F1_2"/>
    <property type="match status" value="1"/>
</dbReference>
<evidence type="ECO:0000256" key="1">
    <source>
        <dbReference type="ARBA" id="ARBA00004141"/>
    </source>
</evidence>
<dbReference type="AlphaFoldDB" id="A0A1W0XDT5"/>
<feature type="transmembrane region" description="Helical" evidence="9">
    <location>
        <begin position="148"/>
        <end position="168"/>
    </location>
</feature>
<dbReference type="OrthoDB" id="8859266at2759"/>
<dbReference type="PANTHER" id="PTHR24232">
    <property type="entry name" value="G-PROTEIN COUPLED RECEPTOR"/>
    <property type="match status" value="1"/>
</dbReference>
<sequence>MSMINVSNDSMMLINQNNTAGCIIVVPNLWNVLSAFTLLTCVLGIIFNSTLLLLLVRVSTLRTSFNVYLINLLVANLICVMISYPMDLMTNLNSMKWLIGNAACTAYLYNVIVLQAGIFHCHLLIAVNRIWAVVHPISYRSIHSVRTACCLCLVMWVYVHVVAAPEFILDALYYRQPVETYGCFINMEVLATYDLIAEILFFNLPHLIMVLALPIVWVAKARQRQGSLARSNVVRPARWDEARRLAGLQLKLRRGGVDEGQHTNQVTDSTNYRHGTTKEVQDTKVALPTPPMVRRKSHGYFLLTLLTLSVLICWTPIDVYYLLKSIRHDFNVPLFYQVAEILFSLQTTMDPLVFFFAMKHLRLSQVWRRDR</sequence>
<feature type="transmembrane region" description="Helical" evidence="9">
    <location>
        <begin position="35"/>
        <end position="56"/>
    </location>
</feature>
<evidence type="ECO:0000313" key="11">
    <source>
        <dbReference type="EMBL" id="OQV25512.1"/>
    </source>
</evidence>
<feature type="transmembrane region" description="Helical" evidence="9">
    <location>
        <begin position="199"/>
        <end position="219"/>
    </location>
</feature>
<evidence type="ECO:0000256" key="3">
    <source>
        <dbReference type="ARBA" id="ARBA00022989"/>
    </source>
</evidence>
<keyword evidence="5 9" id="KW-0472">Membrane</keyword>
<feature type="transmembrane region" description="Helical" evidence="9">
    <location>
        <begin position="335"/>
        <end position="358"/>
    </location>
</feature>
<keyword evidence="8" id="KW-0807">Transducer</keyword>
<feature type="transmembrane region" description="Helical" evidence="9">
    <location>
        <begin position="106"/>
        <end position="127"/>
    </location>
</feature>